<reference evidence="8" key="1">
    <citation type="submission" date="2019-08" db="EMBL/GenBank/DDBJ databases">
        <authorList>
            <person name="Kucharzyk K."/>
            <person name="Murdoch R.W."/>
            <person name="Higgins S."/>
            <person name="Loffler F."/>
        </authorList>
    </citation>
    <scope>NUCLEOTIDE SEQUENCE</scope>
</reference>
<dbReference type="GO" id="GO:0003908">
    <property type="term" value="F:methylated-DNA-[protein]-cysteine S-methyltransferase activity"/>
    <property type="evidence" value="ECO:0007669"/>
    <property type="project" value="UniProtKB-EC"/>
</dbReference>
<dbReference type="InterPro" id="IPR052520">
    <property type="entry name" value="ATL_DNA_repair"/>
</dbReference>
<keyword evidence="2" id="KW-0489">Methyltransferase</keyword>
<proteinExistence type="predicted"/>
<dbReference type="PROSITE" id="PS00374">
    <property type="entry name" value="MGMT"/>
    <property type="match status" value="1"/>
</dbReference>
<dbReference type="InterPro" id="IPR014048">
    <property type="entry name" value="MethylDNA_cys_MeTrfase_DNA-bd"/>
</dbReference>
<dbReference type="EMBL" id="VSSQ01036923">
    <property type="protein sequence ID" value="MPM89509.1"/>
    <property type="molecule type" value="Genomic_DNA"/>
</dbReference>
<organism evidence="8">
    <name type="scientific">bioreactor metagenome</name>
    <dbReference type="NCBI Taxonomy" id="1076179"/>
    <lineage>
        <taxon>unclassified sequences</taxon>
        <taxon>metagenomes</taxon>
        <taxon>ecological metagenomes</taxon>
    </lineage>
</organism>
<dbReference type="PANTHER" id="PTHR42942">
    <property type="entry name" value="6-O-METHYLGUANINE DNA METHYLTRANSFERASE"/>
    <property type="match status" value="1"/>
</dbReference>
<keyword evidence="4" id="KW-0227">DNA damage</keyword>
<evidence type="ECO:0000256" key="3">
    <source>
        <dbReference type="ARBA" id="ARBA00022679"/>
    </source>
</evidence>
<dbReference type="GO" id="GO:0006281">
    <property type="term" value="P:DNA repair"/>
    <property type="evidence" value="ECO:0007669"/>
    <property type="project" value="UniProtKB-KW"/>
</dbReference>
<comment type="catalytic activity">
    <reaction evidence="6">
        <text>a 6-O-methyl-2'-deoxyguanosine in DNA + L-cysteinyl-[protein] = S-methyl-L-cysteinyl-[protein] + a 2'-deoxyguanosine in DNA</text>
        <dbReference type="Rhea" id="RHEA:24000"/>
        <dbReference type="Rhea" id="RHEA-COMP:10131"/>
        <dbReference type="Rhea" id="RHEA-COMP:10132"/>
        <dbReference type="Rhea" id="RHEA-COMP:11367"/>
        <dbReference type="Rhea" id="RHEA-COMP:11368"/>
        <dbReference type="ChEBI" id="CHEBI:29950"/>
        <dbReference type="ChEBI" id="CHEBI:82612"/>
        <dbReference type="ChEBI" id="CHEBI:85445"/>
        <dbReference type="ChEBI" id="CHEBI:85448"/>
        <dbReference type="EC" id="2.1.1.63"/>
    </reaction>
</comment>
<dbReference type="InterPro" id="IPR001497">
    <property type="entry name" value="MethylDNA_cys_MeTrfase_AS"/>
</dbReference>
<keyword evidence="5" id="KW-0234">DNA repair</keyword>
<dbReference type="InterPro" id="IPR036388">
    <property type="entry name" value="WH-like_DNA-bd_sf"/>
</dbReference>
<gene>
    <name evidence="8" type="primary">atl_4</name>
    <name evidence="8" type="ORF">SDC9_136618</name>
</gene>
<dbReference type="CDD" id="cd06445">
    <property type="entry name" value="ATase"/>
    <property type="match status" value="1"/>
</dbReference>
<dbReference type="Pfam" id="PF01035">
    <property type="entry name" value="DNA_binding_1"/>
    <property type="match status" value="1"/>
</dbReference>
<dbReference type="AlphaFoldDB" id="A0A645DJM7"/>
<evidence type="ECO:0000256" key="6">
    <source>
        <dbReference type="ARBA" id="ARBA00049348"/>
    </source>
</evidence>
<comment type="caution">
    <text evidence="8">The sequence shown here is derived from an EMBL/GenBank/DDBJ whole genome shotgun (WGS) entry which is preliminary data.</text>
</comment>
<dbReference type="SUPFAM" id="SSF46767">
    <property type="entry name" value="Methylated DNA-protein cysteine methyltransferase, C-terminal domain"/>
    <property type="match status" value="1"/>
</dbReference>
<evidence type="ECO:0000256" key="5">
    <source>
        <dbReference type="ARBA" id="ARBA00023204"/>
    </source>
</evidence>
<keyword evidence="3" id="KW-0808">Transferase</keyword>
<dbReference type="PANTHER" id="PTHR42942:SF1">
    <property type="entry name" value="ALKYLTRANSFERASE-LIKE PROTEIN 1"/>
    <property type="match status" value="1"/>
</dbReference>
<dbReference type="Gene3D" id="1.10.10.10">
    <property type="entry name" value="Winged helix-like DNA-binding domain superfamily/Winged helix DNA-binding domain"/>
    <property type="match status" value="1"/>
</dbReference>
<name>A0A645DJM7_9ZZZZ</name>
<dbReference type="InterPro" id="IPR036217">
    <property type="entry name" value="MethylDNA_cys_MeTrfase_DNAb"/>
</dbReference>
<evidence type="ECO:0000313" key="8">
    <source>
        <dbReference type="EMBL" id="MPM89509.1"/>
    </source>
</evidence>
<sequence>MEKKRGESGVFERVYHVVRQVPPGRVTTYGGVARLVGNPRLSRVVGYAMNACPSDSEVPCHRVVNRFGELSDAFTPLGRDSHRLLLELEGVAFLPDGRVDLERHLWSGPAER</sequence>
<protein>
    <submittedName>
        <fullName evidence="8">DNA base-flipping protein</fullName>
    </submittedName>
</protein>
<dbReference type="NCBIfam" id="TIGR00589">
    <property type="entry name" value="ogt"/>
    <property type="match status" value="1"/>
</dbReference>
<accession>A0A645DJM7</accession>
<dbReference type="GO" id="GO:0032259">
    <property type="term" value="P:methylation"/>
    <property type="evidence" value="ECO:0007669"/>
    <property type="project" value="UniProtKB-KW"/>
</dbReference>
<evidence type="ECO:0000259" key="7">
    <source>
        <dbReference type="Pfam" id="PF01035"/>
    </source>
</evidence>
<evidence type="ECO:0000256" key="2">
    <source>
        <dbReference type="ARBA" id="ARBA00022603"/>
    </source>
</evidence>
<evidence type="ECO:0000256" key="4">
    <source>
        <dbReference type="ARBA" id="ARBA00022763"/>
    </source>
</evidence>
<feature type="domain" description="Methylated-DNA-[protein]-cysteine S-methyltransferase DNA binding" evidence="7">
    <location>
        <begin position="11"/>
        <end position="91"/>
    </location>
</feature>
<evidence type="ECO:0000256" key="1">
    <source>
        <dbReference type="ARBA" id="ARBA00001286"/>
    </source>
</evidence>
<comment type="catalytic activity">
    <reaction evidence="1">
        <text>a 4-O-methyl-thymidine in DNA + L-cysteinyl-[protein] = a thymidine in DNA + S-methyl-L-cysteinyl-[protein]</text>
        <dbReference type="Rhea" id="RHEA:53428"/>
        <dbReference type="Rhea" id="RHEA-COMP:10131"/>
        <dbReference type="Rhea" id="RHEA-COMP:10132"/>
        <dbReference type="Rhea" id="RHEA-COMP:13555"/>
        <dbReference type="Rhea" id="RHEA-COMP:13556"/>
        <dbReference type="ChEBI" id="CHEBI:29950"/>
        <dbReference type="ChEBI" id="CHEBI:82612"/>
        <dbReference type="ChEBI" id="CHEBI:137386"/>
        <dbReference type="ChEBI" id="CHEBI:137387"/>
        <dbReference type="EC" id="2.1.1.63"/>
    </reaction>
</comment>